<evidence type="ECO:0000313" key="2">
    <source>
        <dbReference type="EMBL" id="KLO10282.1"/>
    </source>
</evidence>
<dbReference type="AlphaFoldDB" id="A0A0H2RFC3"/>
<evidence type="ECO:0000313" key="3">
    <source>
        <dbReference type="Proteomes" id="UP000053477"/>
    </source>
</evidence>
<accession>A0A0H2RFC3</accession>
<dbReference type="Proteomes" id="UP000053477">
    <property type="component" value="Unassembled WGS sequence"/>
</dbReference>
<organism evidence="2 3">
    <name type="scientific">Schizopora paradoxa</name>
    <dbReference type="NCBI Taxonomy" id="27342"/>
    <lineage>
        <taxon>Eukaryota</taxon>
        <taxon>Fungi</taxon>
        <taxon>Dikarya</taxon>
        <taxon>Basidiomycota</taxon>
        <taxon>Agaricomycotina</taxon>
        <taxon>Agaricomycetes</taxon>
        <taxon>Hymenochaetales</taxon>
        <taxon>Schizoporaceae</taxon>
        <taxon>Schizopora</taxon>
    </lineage>
</organism>
<dbReference type="EMBL" id="KQ086030">
    <property type="protein sequence ID" value="KLO10282.1"/>
    <property type="molecule type" value="Genomic_DNA"/>
</dbReference>
<name>A0A0H2RFC3_9AGAM</name>
<proteinExistence type="predicted"/>
<dbReference type="InParanoid" id="A0A0H2RFC3"/>
<protein>
    <submittedName>
        <fullName evidence="2">Uncharacterized protein</fullName>
    </submittedName>
</protein>
<keyword evidence="3" id="KW-1185">Reference proteome</keyword>
<sequence length="583" mass="66276">MVSVSHQTKDALRSWDPPTLASNNEGDKFHGICAADPQESEISSLFKTTPSTFSGKPSIWSEWSSNYTMSDLPGPGRILGNLYSSAGAALERSVARGIAWLAQRREATKRAEAWVRASEREVLAERVVFVNVIDDHLDKEVKEDWRWDESEIVACWDDEKGEWEFRESQVRENASVEAEISNKNTTLGMNWNHTEKKDDAQSGRTAYKLLEDDVFLATAFRSWKTEADSCSKDAGKPYSKLNDTDEINTRVVEDADEKLTSLWRAMSRSNSSAENERICEALLEYAGSPTPEIQVKAFNIITRCVISYPPLLRVFKSCAISGSLDDDQQLIDSVLSTWTFAEVDYDAAWRYQHRLVLVCLQSPVLAEFFAHFRIAEYWNSEHALSEFEGLLLRCRHVSELDIAVQVIARYWNGAGLYSILDDGKYQGPSIALVKLSAGIRSHFEAAANLGSPVSFAPYDIYFDRLVEHFISGMWDALSLPRCRLYDEAEMNDVEDMHRRISLSSVCTNLHAIFCMARSVTGKTLSPDSFLRYQQHSWKDECLEQAYRIREGEWRMSSTILQKLMNLEDTHGEEVLKAFPPTRR</sequence>
<reference evidence="2 3" key="1">
    <citation type="submission" date="2015-04" db="EMBL/GenBank/DDBJ databases">
        <title>Complete genome sequence of Schizopora paradoxa KUC8140, a cosmopolitan wood degrader in East Asia.</title>
        <authorList>
            <consortium name="DOE Joint Genome Institute"/>
            <person name="Min B."/>
            <person name="Park H."/>
            <person name="Jang Y."/>
            <person name="Kim J.-J."/>
            <person name="Kim K.H."/>
            <person name="Pangilinan J."/>
            <person name="Lipzen A."/>
            <person name="Riley R."/>
            <person name="Grigoriev I.V."/>
            <person name="Spatafora J.W."/>
            <person name="Choi I.-G."/>
        </authorList>
    </citation>
    <scope>NUCLEOTIDE SEQUENCE [LARGE SCALE GENOMIC DNA]</scope>
    <source>
        <strain evidence="2 3">KUC8140</strain>
    </source>
</reference>
<gene>
    <name evidence="2" type="ORF">SCHPADRAFT_525468</name>
</gene>
<evidence type="ECO:0000256" key="1">
    <source>
        <dbReference type="SAM" id="MobiDB-lite"/>
    </source>
</evidence>
<feature type="region of interest" description="Disordered" evidence="1">
    <location>
        <begin position="1"/>
        <end position="30"/>
    </location>
</feature>